<feature type="transmembrane region" description="Helical" evidence="6">
    <location>
        <begin position="322"/>
        <end position="343"/>
    </location>
</feature>
<organism evidence="8 9">
    <name type="scientific">Rhodococcus pyridinivorans KG-16</name>
    <dbReference type="NCBI Taxonomy" id="1441730"/>
    <lineage>
        <taxon>Bacteria</taxon>
        <taxon>Bacillati</taxon>
        <taxon>Actinomycetota</taxon>
        <taxon>Actinomycetes</taxon>
        <taxon>Mycobacteriales</taxon>
        <taxon>Nocardiaceae</taxon>
        <taxon>Rhodococcus</taxon>
    </lineage>
</organism>
<keyword evidence="2" id="KW-0813">Transport</keyword>
<feature type="transmembrane region" description="Helical" evidence="6">
    <location>
        <begin position="209"/>
        <end position="228"/>
    </location>
</feature>
<keyword evidence="5 6" id="KW-0472">Membrane</keyword>
<feature type="transmembrane region" description="Helical" evidence="6">
    <location>
        <begin position="350"/>
        <end position="370"/>
    </location>
</feature>
<dbReference type="InterPro" id="IPR036259">
    <property type="entry name" value="MFS_trans_sf"/>
</dbReference>
<keyword evidence="3 6" id="KW-0812">Transmembrane</keyword>
<dbReference type="PATRIC" id="fig|1441730.3.peg.122"/>
<reference evidence="9" key="1">
    <citation type="submission" date="2015-01" db="EMBL/GenBank/DDBJ databases">
        <title>Draft genome sequence of Rhodococcus pyridinivorans strain KG-16, a hydrocarbon-degrading bacterium.</title>
        <authorList>
            <person name="Aggarwal R.K."/>
            <person name="Dawar C."/>
        </authorList>
    </citation>
    <scope>NUCLEOTIDE SEQUENCE [LARGE SCALE GENOMIC DNA]</scope>
    <source>
        <strain evidence="9">KG-16</strain>
    </source>
</reference>
<dbReference type="PROSITE" id="PS50850">
    <property type="entry name" value="MFS"/>
    <property type="match status" value="1"/>
</dbReference>
<keyword evidence="4 6" id="KW-1133">Transmembrane helix</keyword>
<dbReference type="PANTHER" id="PTHR42718">
    <property type="entry name" value="MAJOR FACILITATOR SUPERFAMILY MULTIDRUG TRANSPORTER MFSC"/>
    <property type="match status" value="1"/>
</dbReference>
<evidence type="ECO:0000259" key="7">
    <source>
        <dbReference type="PROSITE" id="PS50850"/>
    </source>
</evidence>
<proteinExistence type="predicted"/>
<protein>
    <submittedName>
        <fullName evidence="8">Major facilitator transporter</fullName>
    </submittedName>
</protein>
<feature type="transmembrane region" description="Helical" evidence="6">
    <location>
        <begin position="178"/>
        <end position="197"/>
    </location>
</feature>
<feature type="transmembrane region" description="Helical" evidence="6">
    <location>
        <begin position="376"/>
        <end position="399"/>
    </location>
</feature>
<feature type="transmembrane region" description="Helical" evidence="6">
    <location>
        <begin position="277"/>
        <end position="302"/>
    </location>
</feature>
<accession>A0A0V9UPU4</accession>
<feature type="domain" description="Major facilitator superfamily (MFS) profile" evidence="7">
    <location>
        <begin position="23"/>
        <end position="475"/>
    </location>
</feature>
<dbReference type="InterPro" id="IPR020846">
    <property type="entry name" value="MFS_dom"/>
</dbReference>
<evidence type="ECO:0000256" key="3">
    <source>
        <dbReference type="ARBA" id="ARBA00022692"/>
    </source>
</evidence>
<dbReference type="Pfam" id="PF07690">
    <property type="entry name" value="MFS_1"/>
    <property type="match status" value="1"/>
</dbReference>
<dbReference type="RefSeq" id="WP_060650148.1">
    <property type="nucleotide sequence ID" value="NZ_AZXY01000001.1"/>
</dbReference>
<dbReference type="SUPFAM" id="SSF103473">
    <property type="entry name" value="MFS general substrate transporter"/>
    <property type="match status" value="2"/>
</dbReference>
<reference evidence="8 9" key="2">
    <citation type="journal article" date="2016" name="Genome Announc.">
        <title>Draft Genome Sequence of a Versatile Hydrocarbon-Degrading Bacterium, Rhodococcus pyridinivorans Strain KG-16, Collected from Oil Fields in India.</title>
        <authorList>
            <person name="Aggarwal R.K."/>
            <person name="Dawar C."/>
            <person name="Phanindranath R."/>
            <person name="Mutnuri L."/>
            <person name="Dayal A.M."/>
        </authorList>
    </citation>
    <scope>NUCLEOTIDE SEQUENCE [LARGE SCALE GENOMIC DNA]</scope>
    <source>
        <strain evidence="8 9">KG-16</strain>
    </source>
</reference>
<feature type="transmembrane region" description="Helical" evidence="6">
    <location>
        <begin position="89"/>
        <end position="108"/>
    </location>
</feature>
<evidence type="ECO:0000256" key="6">
    <source>
        <dbReference type="SAM" id="Phobius"/>
    </source>
</evidence>
<dbReference type="Gene3D" id="1.20.1250.20">
    <property type="entry name" value="MFS general substrate transporter like domains"/>
    <property type="match status" value="2"/>
</dbReference>
<dbReference type="EMBL" id="AZXY01000001">
    <property type="protein sequence ID" value="KSZ60019.1"/>
    <property type="molecule type" value="Genomic_DNA"/>
</dbReference>
<feature type="transmembrane region" description="Helical" evidence="6">
    <location>
        <begin position="420"/>
        <end position="440"/>
    </location>
</feature>
<feature type="transmembrane region" description="Helical" evidence="6">
    <location>
        <begin position="114"/>
        <end position="134"/>
    </location>
</feature>
<dbReference type="GO" id="GO:0005886">
    <property type="term" value="C:plasma membrane"/>
    <property type="evidence" value="ECO:0007669"/>
    <property type="project" value="UniProtKB-SubCell"/>
</dbReference>
<dbReference type="Proteomes" id="UP000053060">
    <property type="component" value="Unassembled WGS sequence"/>
</dbReference>
<dbReference type="AlphaFoldDB" id="A0A0V9UPU4"/>
<evidence type="ECO:0000256" key="2">
    <source>
        <dbReference type="ARBA" id="ARBA00022448"/>
    </source>
</evidence>
<dbReference type="PANTHER" id="PTHR42718:SF9">
    <property type="entry name" value="MAJOR FACILITATOR SUPERFAMILY MULTIDRUG TRANSPORTER MFSC"/>
    <property type="match status" value="1"/>
</dbReference>
<comment type="subcellular location">
    <subcellularLocation>
        <location evidence="1">Cell membrane</location>
        <topology evidence="1">Multi-pass membrane protein</topology>
    </subcellularLocation>
</comment>
<feature type="transmembrane region" description="Helical" evidence="6">
    <location>
        <begin position="58"/>
        <end position="77"/>
    </location>
</feature>
<comment type="caution">
    <text evidence="8">The sequence shown here is derived from an EMBL/GenBank/DDBJ whole genome shotgun (WGS) entry which is preliminary data.</text>
</comment>
<evidence type="ECO:0000256" key="4">
    <source>
        <dbReference type="ARBA" id="ARBA00022989"/>
    </source>
</evidence>
<feature type="transmembrane region" description="Helical" evidence="6">
    <location>
        <begin position="146"/>
        <end position="166"/>
    </location>
</feature>
<sequence>MVTERTAATTDVTQRRSASPAVLIPAMCLVVMITAIMQTAVVPLMPAVVEQLDAGVGSAGWIITANLLAATVSTPLLGRLADRRGARTVLLGVLAVVFVGSLLCVVWDSLPVLIAGRALQGLSFALFPIGVAVLRSALGPRRLPTALGIMSGMMSVGGGLGMIAAGLLYTDGDDYREIFWLLVVLVVLATVVAWFAVPRSAGTGSADGSDLRGAVGLTLGLSGLLLALAQGGTWGWLSVPTVGCALFGVIVLLLWYRHEQRTEAPLVAPALLTGMSVAPAHLAAFLVGIAMFVQFLAITMFVQADPQVAGYGFGASVLETSLFYLLPGQIVGMTTAVVSGFLVRRFRADRILAVACGIGVCGFGFVVFFHDHTWQMIVAVAVLNVFVSAAYGALPAMLVDHVPMQHTGVANGINAIARTFGSSLASALVGSLLATVTLAGSDLASVQAYVAAFVVGGATALAAGLVALSARSWQITKFD</sequence>
<evidence type="ECO:0000256" key="5">
    <source>
        <dbReference type="ARBA" id="ARBA00023136"/>
    </source>
</evidence>
<feature type="transmembrane region" description="Helical" evidence="6">
    <location>
        <begin position="21"/>
        <end position="46"/>
    </location>
</feature>
<gene>
    <name evidence="8" type="ORF">Z045_00555</name>
</gene>
<name>A0A0V9UPU4_9NOCA</name>
<dbReference type="InterPro" id="IPR011701">
    <property type="entry name" value="MFS"/>
</dbReference>
<dbReference type="GO" id="GO:0022857">
    <property type="term" value="F:transmembrane transporter activity"/>
    <property type="evidence" value="ECO:0007669"/>
    <property type="project" value="InterPro"/>
</dbReference>
<evidence type="ECO:0000313" key="8">
    <source>
        <dbReference type="EMBL" id="KSZ60019.1"/>
    </source>
</evidence>
<feature type="transmembrane region" description="Helical" evidence="6">
    <location>
        <begin position="234"/>
        <end position="256"/>
    </location>
</feature>
<evidence type="ECO:0000313" key="9">
    <source>
        <dbReference type="Proteomes" id="UP000053060"/>
    </source>
</evidence>
<evidence type="ECO:0000256" key="1">
    <source>
        <dbReference type="ARBA" id="ARBA00004651"/>
    </source>
</evidence>
<feature type="transmembrane region" description="Helical" evidence="6">
    <location>
        <begin position="446"/>
        <end position="468"/>
    </location>
</feature>